<feature type="compositionally biased region" description="Basic and acidic residues" evidence="2">
    <location>
        <begin position="745"/>
        <end position="765"/>
    </location>
</feature>
<feature type="region of interest" description="Disordered" evidence="2">
    <location>
        <begin position="688"/>
        <end position="827"/>
    </location>
</feature>
<feature type="compositionally biased region" description="Basic and acidic residues" evidence="2">
    <location>
        <begin position="421"/>
        <end position="432"/>
    </location>
</feature>
<feature type="compositionally biased region" description="Polar residues" evidence="2">
    <location>
        <begin position="766"/>
        <end position="786"/>
    </location>
</feature>
<dbReference type="RefSeq" id="XP_026283822.1">
    <property type="nucleotide sequence ID" value="XM_026428037.2"/>
</dbReference>
<dbReference type="InterPro" id="IPR058599">
    <property type="entry name" value="PHAT_Smg/ZCCHC2-like"/>
</dbReference>
<dbReference type="Pfam" id="PF25479">
    <property type="entry name" value="Vts1"/>
    <property type="match status" value="1"/>
</dbReference>
<dbReference type="InterPro" id="IPR042344">
    <property type="entry name" value="ZCCHC14"/>
</dbReference>
<dbReference type="Proteomes" id="UP000504606">
    <property type="component" value="Unplaced"/>
</dbReference>
<dbReference type="GeneID" id="113210174"/>
<dbReference type="AlphaFoldDB" id="A0A6J1SSH1"/>
<organism evidence="4 5">
    <name type="scientific">Frankliniella occidentalis</name>
    <name type="common">Western flower thrips</name>
    <name type="synonym">Euthrips occidentalis</name>
    <dbReference type="NCBI Taxonomy" id="133901"/>
    <lineage>
        <taxon>Eukaryota</taxon>
        <taxon>Metazoa</taxon>
        <taxon>Ecdysozoa</taxon>
        <taxon>Arthropoda</taxon>
        <taxon>Hexapoda</taxon>
        <taxon>Insecta</taxon>
        <taxon>Pterygota</taxon>
        <taxon>Neoptera</taxon>
        <taxon>Paraneoptera</taxon>
        <taxon>Thysanoptera</taxon>
        <taxon>Terebrantia</taxon>
        <taxon>Thripoidea</taxon>
        <taxon>Thripidae</taxon>
        <taxon>Frankliniella</taxon>
    </lineage>
</organism>
<dbReference type="Pfam" id="PF00098">
    <property type="entry name" value="zf-CCHC"/>
    <property type="match status" value="1"/>
</dbReference>
<keyword evidence="1" id="KW-0862">Zinc</keyword>
<dbReference type="OrthoDB" id="6361509at2759"/>
<dbReference type="PANTHER" id="PTHR16195:SF16">
    <property type="entry name" value="ZINC FINGER CCHC DOMAIN-CONTAINING PROTEIN 14"/>
    <property type="match status" value="1"/>
</dbReference>
<keyword evidence="4" id="KW-1185">Reference proteome</keyword>
<dbReference type="KEGG" id="foc:113210174"/>
<evidence type="ECO:0000259" key="3">
    <source>
        <dbReference type="PROSITE" id="PS50158"/>
    </source>
</evidence>
<dbReference type="PANTHER" id="PTHR16195">
    <property type="entry name" value="ZINC FINGER CCHC DOMAIN CONTAINING PROTEIN"/>
    <property type="match status" value="1"/>
</dbReference>
<dbReference type="InterPro" id="IPR001878">
    <property type="entry name" value="Znf_CCHC"/>
</dbReference>
<feature type="compositionally biased region" description="Low complexity" evidence="2">
    <location>
        <begin position="450"/>
        <end position="463"/>
    </location>
</feature>
<gene>
    <name evidence="5 6" type="primary">LOC113210174</name>
</gene>
<dbReference type="InterPro" id="IPR057327">
    <property type="entry name" value="Vts1_dom"/>
</dbReference>
<keyword evidence="1" id="KW-0863">Zinc-finger</keyword>
<evidence type="ECO:0000313" key="5">
    <source>
        <dbReference type="RefSeq" id="XP_026283822.1"/>
    </source>
</evidence>
<dbReference type="RefSeq" id="XP_052121141.1">
    <property type="nucleotide sequence ID" value="XM_052265181.1"/>
</dbReference>
<evidence type="ECO:0000256" key="1">
    <source>
        <dbReference type="PROSITE-ProRule" id="PRU00047"/>
    </source>
</evidence>
<feature type="compositionally biased region" description="Basic and acidic residues" evidence="2">
    <location>
        <begin position="805"/>
        <end position="814"/>
    </location>
</feature>
<feature type="region of interest" description="Disordered" evidence="2">
    <location>
        <begin position="257"/>
        <end position="280"/>
    </location>
</feature>
<name>A0A6J1SSH1_FRAOC</name>
<evidence type="ECO:0000256" key="2">
    <source>
        <dbReference type="SAM" id="MobiDB-lite"/>
    </source>
</evidence>
<feature type="domain" description="CCHC-type" evidence="3">
    <location>
        <begin position="921"/>
        <end position="936"/>
    </location>
</feature>
<dbReference type="GO" id="GO:0003676">
    <property type="term" value="F:nucleic acid binding"/>
    <property type="evidence" value="ECO:0007669"/>
    <property type="project" value="InterPro"/>
</dbReference>
<proteinExistence type="predicted"/>
<dbReference type="PROSITE" id="PS50158">
    <property type="entry name" value="ZF_CCHC"/>
    <property type="match status" value="1"/>
</dbReference>
<feature type="region of interest" description="Disordered" evidence="2">
    <location>
        <begin position="178"/>
        <end position="200"/>
    </location>
</feature>
<dbReference type="Pfam" id="PF26034">
    <property type="entry name" value="PHAT_SMAUG"/>
    <property type="match status" value="1"/>
</dbReference>
<reference evidence="5 6" key="1">
    <citation type="submission" date="2025-04" db="UniProtKB">
        <authorList>
            <consortium name="RefSeq"/>
        </authorList>
    </citation>
    <scope>IDENTIFICATION</scope>
    <source>
        <tissue evidence="5 6">Whole organism</tissue>
    </source>
</reference>
<sequence>MLVKNDVLSEFRNVRSYERVDLLCSLLDLCLPYELRFLGTCLEFLGKRDFYELREDERDANNVNHLASYQSLMDENTRRKLVLYASLLKSCNTDAANCLSDTLTALCPAAVSQTCRSEPENAEKVLDELLLLYTIAVKHPAFNVHQKTEFAEHLSRLKEEDQKLSLILHSNKNEVNKAARLSKSPNSIPETPCKLKENSTNSVEIQDSSSQISVMSHPNQLTCHVLSGSVYTSAVLPSPLHQATCMNSAHVMVSSVSSPVGQSHAEGHSPDPASRLGSDAGPMTWPGMVMPLTPSTSHCMMSSSGEMGLPNGPLGRPSMMQPMMCVPSESIPVGYPGPSHFGMMVPIVGHIPGPPVGPAPVTHAPVIKPVTSTAHHLHLTSSISSPQALPIACSSYSIPSPATVVSTSSAFGNQVSIPKDICNKVDEDERRSSRPSSPLPARVETPPPSSKVQVSHSSSGSHPLDQESAHSAPNPLQVPIQTPQSFQISPNIYMGTDALPPVPQGSITKASSAASSQLQQFPSQVAATGSPHVHVTAKPPGQWFAPGDNLKEVIVREMPKYKANLQDLSPDELLHMGDDHLKEIGLPLSAIQQLRSIMNKLHSTNGINCTNRSDGIFHNESSAPRRRHYYGSDNKVVLPNSQGPPPGTVSYGYVVPSYPVSNGGAFHKGNKRNQHLQLTNQVRALQLEDDSRRPCSNSSSTSDCSSGSHSPPETPSLPLISEVPNFDRGYSGKDSGAESWNSTASEDKMREDRLHEREHIMEDRSQGSNFQPPGIQRNSVNRSRGLNLSKAPPGIPTIPRGRGHPLVDKSRRDPVSPMNGVPSDMNNPPPYAMSAASGIPSNVPYHAPPVSTYLPHSPFTTMHAFHRFQSGSFLPAGATYPFPPNGEMWGPFPQPPQPTPQYLTTPIVAFSPAHPPPKLSCYNCGRQGHQGSDCKDSTFEEITQQGQYHLDYKPGDCRETEK</sequence>
<protein>
    <submittedName>
        <fullName evidence="5 6">Uncharacterized protein LOC113210174 isoform X1</fullName>
    </submittedName>
</protein>
<accession>A0A6J1SSH1</accession>
<evidence type="ECO:0000313" key="4">
    <source>
        <dbReference type="Proteomes" id="UP000504606"/>
    </source>
</evidence>
<feature type="compositionally biased region" description="Low complexity" evidence="2">
    <location>
        <begin position="694"/>
        <end position="711"/>
    </location>
</feature>
<evidence type="ECO:0000313" key="6">
    <source>
        <dbReference type="RefSeq" id="XP_052121141.1"/>
    </source>
</evidence>
<feature type="region of interest" description="Disordered" evidence="2">
    <location>
        <begin position="421"/>
        <end position="480"/>
    </location>
</feature>
<keyword evidence="1" id="KW-0479">Metal-binding</keyword>
<dbReference type="GO" id="GO:0008270">
    <property type="term" value="F:zinc ion binding"/>
    <property type="evidence" value="ECO:0007669"/>
    <property type="project" value="UniProtKB-KW"/>
</dbReference>